<reference evidence="9 10" key="1">
    <citation type="journal article" date="2008" name="PLoS Genet.">
        <title>Genomic islands in the pathogenic filamentous fungus Aspergillus fumigatus.</title>
        <authorList>
            <person name="Fedorova N.D."/>
            <person name="Khaldi N."/>
            <person name="Joardar V.S."/>
            <person name="Maiti R."/>
            <person name="Amedeo P."/>
            <person name="Anderson M.J."/>
            <person name="Crabtree J."/>
            <person name="Silva J.C."/>
            <person name="Badger J.H."/>
            <person name="Albarraq A."/>
            <person name="Angiuoli S."/>
            <person name="Bussey H."/>
            <person name="Bowyer P."/>
            <person name="Cotty P.J."/>
            <person name="Dyer P.S."/>
            <person name="Egan A."/>
            <person name="Galens K."/>
            <person name="Fraser-Liggett C.M."/>
            <person name="Haas B.J."/>
            <person name="Inman J.M."/>
            <person name="Kent R."/>
            <person name="Lemieux S."/>
            <person name="Malavazi I."/>
            <person name="Orvis J."/>
            <person name="Roemer T."/>
            <person name="Ronning C.M."/>
            <person name="Sundaram J.P."/>
            <person name="Sutton G."/>
            <person name="Turner G."/>
            <person name="Venter J.C."/>
            <person name="White O.R."/>
            <person name="Whitty B.R."/>
            <person name="Youngman P."/>
            <person name="Wolfe K.H."/>
            <person name="Goldman G.H."/>
            <person name="Wortman J.R."/>
            <person name="Jiang B."/>
            <person name="Denning D.W."/>
            <person name="Nierman W.C."/>
        </authorList>
    </citation>
    <scope>NUCLEOTIDE SEQUENCE [LARGE SCALE GENOMIC DNA]</scope>
    <source>
        <strain evidence="10">ATCC 1007 / CBS 513.65 / DSM 816 / NCTC 3887 / NRRL 1</strain>
    </source>
</reference>
<comment type="similarity">
    <text evidence="3">Belongs to the sulfatase family.</text>
</comment>
<evidence type="ECO:0000256" key="4">
    <source>
        <dbReference type="ARBA" id="ARBA00022490"/>
    </source>
</evidence>
<evidence type="ECO:0000256" key="7">
    <source>
        <dbReference type="ARBA" id="ARBA00022837"/>
    </source>
</evidence>
<accession>A1CCI0</accession>
<comment type="subcellular location">
    <subcellularLocation>
        <location evidence="2">Cytoplasm</location>
    </subcellularLocation>
</comment>
<dbReference type="InterPro" id="IPR024607">
    <property type="entry name" value="Sulfatase_CS"/>
</dbReference>
<evidence type="ECO:0000256" key="2">
    <source>
        <dbReference type="ARBA" id="ARBA00004496"/>
    </source>
</evidence>
<keyword evidence="6" id="KW-0378">Hydrolase</keyword>
<dbReference type="Gene3D" id="3.30.1120.10">
    <property type="match status" value="1"/>
</dbReference>
<comment type="cofactor">
    <cofactor evidence="1">
        <name>Ca(2+)</name>
        <dbReference type="ChEBI" id="CHEBI:29108"/>
    </cofactor>
</comment>
<proteinExistence type="inferred from homology"/>
<dbReference type="Gene3D" id="3.40.720.10">
    <property type="entry name" value="Alkaline Phosphatase, subunit A"/>
    <property type="match status" value="1"/>
</dbReference>
<dbReference type="VEuPathDB" id="FungiDB:ACLA_062000"/>
<keyword evidence="4" id="KW-0963">Cytoplasm</keyword>
<dbReference type="HOGENOM" id="CLU_006332_11_1_1"/>
<feature type="domain" description="Sulfatase N-terminal" evidence="8">
    <location>
        <begin position="5"/>
        <end position="437"/>
    </location>
</feature>
<dbReference type="eggNOG" id="KOG3867">
    <property type="taxonomic scope" value="Eukaryota"/>
</dbReference>
<evidence type="ECO:0000259" key="8">
    <source>
        <dbReference type="Pfam" id="PF00884"/>
    </source>
</evidence>
<evidence type="ECO:0000313" key="9">
    <source>
        <dbReference type="EMBL" id="EAW12237.1"/>
    </source>
</evidence>
<dbReference type="GO" id="GO:0046872">
    <property type="term" value="F:metal ion binding"/>
    <property type="evidence" value="ECO:0007669"/>
    <property type="project" value="UniProtKB-KW"/>
</dbReference>
<protein>
    <submittedName>
        <fullName evidence="9">Arylsulfatase, putative</fullName>
    </submittedName>
</protein>
<evidence type="ECO:0000256" key="6">
    <source>
        <dbReference type="ARBA" id="ARBA00022801"/>
    </source>
</evidence>
<dbReference type="GO" id="GO:0004065">
    <property type="term" value="F:arylsulfatase activity"/>
    <property type="evidence" value="ECO:0007669"/>
    <property type="project" value="TreeGrafter"/>
</dbReference>
<dbReference type="GeneID" id="4705884"/>
<dbReference type="Proteomes" id="UP000006701">
    <property type="component" value="Unassembled WGS sequence"/>
</dbReference>
<dbReference type="OMA" id="LMTGYQI"/>
<name>A1CCI0_ASPCL</name>
<dbReference type="PANTHER" id="PTHR42693:SF33">
    <property type="entry name" value="ARYLSULFATASE"/>
    <property type="match status" value="1"/>
</dbReference>
<dbReference type="Pfam" id="PF00884">
    <property type="entry name" value="Sulfatase"/>
    <property type="match status" value="1"/>
</dbReference>
<dbReference type="PROSITE" id="PS00149">
    <property type="entry name" value="SULFATASE_2"/>
    <property type="match status" value="1"/>
</dbReference>
<gene>
    <name evidence="9" type="ORF">ACLA_062000</name>
</gene>
<dbReference type="CDD" id="cd16025">
    <property type="entry name" value="PAS_like"/>
    <property type="match status" value="1"/>
</dbReference>
<dbReference type="AlphaFoldDB" id="A1CCI0"/>
<evidence type="ECO:0000256" key="1">
    <source>
        <dbReference type="ARBA" id="ARBA00001913"/>
    </source>
</evidence>
<sequence>MASRPNFLVIVADDLGFSDCGCFGSEISTPNIDSLAGAPGGLRFNSFHVAAACAPTRSMLMTGTDHHLTGLGQLPEYISRSRAHQGAPGHEGYLNERVVALPELLRDGGYYTLMSGKWHLGLKREYSPHARGFARSFAMLSGASNHYAFEPQYDDIVGDVHPFFQSTVTALHMEDTEYAKKLPENFYSSNTYASKLIEFLSERPESEREKPFFAYLPFTAPHWPLQAPKSYVDKYRGRYDDGPAVLRLKRLEKLKALGLVDPDIVPHEVVTGPGDSLEWENMTDEERAKSARAMEVYAAMVELMDENIGRVLEHLRQSGEYDNTIICFMSDNGAEGASYEASPLGGSGITSHLDKYYDNSLENIGRPNSYVWYGSRWAQAATAPSRLYKMFSTEGGCRVPLVVKPAGKPDALHEGGRVIDAFCTVMDIVPTILEYAGLQHPGTTYKGRTIERVRGVSWKPFLDAITAADADTSPAPSSIHGDEHVTGWEIAGSGALRKGRYKITYVPFPRGPQRWELFDIIEDPGETRDLSQEKPEVFSELLKLWAAYAEDVGVVGLAGQITANNRVVERVKDEFEDTGRWIRFIGKDNIPPEIQAQLPK</sequence>
<keyword evidence="5" id="KW-0479">Metal-binding</keyword>
<dbReference type="OrthoDB" id="103349at2759"/>
<organism evidence="9 10">
    <name type="scientific">Aspergillus clavatus (strain ATCC 1007 / CBS 513.65 / DSM 816 / NCTC 3887 / NRRL 1 / QM 1276 / 107)</name>
    <dbReference type="NCBI Taxonomy" id="344612"/>
    <lineage>
        <taxon>Eukaryota</taxon>
        <taxon>Fungi</taxon>
        <taxon>Dikarya</taxon>
        <taxon>Ascomycota</taxon>
        <taxon>Pezizomycotina</taxon>
        <taxon>Eurotiomycetes</taxon>
        <taxon>Eurotiomycetidae</taxon>
        <taxon>Eurotiales</taxon>
        <taxon>Aspergillaceae</taxon>
        <taxon>Aspergillus</taxon>
        <taxon>Aspergillus subgen. Fumigati</taxon>
    </lineage>
</organism>
<dbReference type="PANTHER" id="PTHR42693">
    <property type="entry name" value="ARYLSULFATASE FAMILY MEMBER"/>
    <property type="match status" value="1"/>
</dbReference>
<evidence type="ECO:0000256" key="3">
    <source>
        <dbReference type="ARBA" id="ARBA00008779"/>
    </source>
</evidence>
<dbReference type="KEGG" id="act:ACLA_062000"/>
<dbReference type="SUPFAM" id="SSF53649">
    <property type="entry name" value="Alkaline phosphatase-like"/>
    <property type="match status" value="1"/>
</dbReference>
<dbReference type="RefSeq" id="XP_001273663.1">
    <property type="nucleotide sequence ID" value="XM_001273662.1"/>
</dbReference>
<dbReference type="FunFam" id="3.40.720.10:FF:000044">
    <property type="entry name" value="Arylsulfatase"/>
    <property type="match status" value="1"/>
</dbReference>
<evidence type="ECO:0000313" key="10">
    <source>
        <dbReference type="Proteomes" id="UP000006701"/>
    </source>
</evidence>
<evidence type="ECO:0000256" key="5">
    <source>
        <dbReference type="ARBA" id="ARBA00022723"/>
    </source>
</evidence>
<dbReference type="InterPro" id="IPR017850">
    <property type="entry name" value="Alkaline_phosphatase_core_sf"/>
</dbReference>
<dbReference type="InterPro" id="IPR050738">
    <property type="entry name" value="Sulfatase"/>
</dbReference>
<keyword evidence="7" id="KW-0106">Calcium</keyword>
<dbReference type="InterPro" id="IPR000917">
    <property type="entry name" value="Sulfatase_N"/>
</dbReference>
<dbReference type="GO" id="GO:0005737">
    <property type="term" value="C:cytoplasm"/>
    <property type="evidence" value="ECO:0007669"/>
    <property type="project" value="UniProtKB-SubCell"/>
</dbReference>
<dbReference type="EMBL" id="DS027050">
    <property type="protein sequence ID" value="EAW12237.1"/>
    <property type="molecule type" value="Genomic_DNA"/>
</dbReference>
<keyword evidence="10" id="KW-1185">Reference proteome</keyword>
<dbReference type="STRING" id="344612.A1CCI0"/>